<dbReference type="EMBL" id="KZ679006">
    <property type="protein sequence ID" value="PSS28113.1"/>
    <property type="molecule type" value="Genomic_DNA"/>
</dbReference>
<proteinExistence type="predicted"/>
<dbReference type="Pfam" id="PF09747">
    <property type="entry name" value="CCD97-like_C"/>
    <property type="match status" value="1"/>
</dbReference>
<dbReference type="RefSeq" id="XP_024725638.1">
    <property type="nucleotide sequence ID" value="XM_024863224.1"/>
</dbReference>
<dbReference type="Proteomes" id="UP000241818">
    <property type="component" value="Unassembled WGS sequence"/>
</dbReference>
<dbReference type="InterPro" id="IPR040233">
    <property type="entry name" value="CCD97-like_C"/>
</dbReference>
<evidence type="ECO:0000313" key="3">
    <source>
        <dbReference type="EMBL" id="PSS28113.1"/>
    </source>
</evidence>
<dbReference type="PANTHER" id="PTHR31840:SF1">
    <property type="entry name" value="COILED-COIL DOMAIN-CONTAINING PROTEIN 97"/>
    <property type="match status" value="1"/>
</dbReference>
<reference evidence="3 4" key="1">
    <citation type="journal article" date="2018" name="New Phytol.">
        <title>Comparative genomics and transcriptomics depict ericoid mycorrhizal fungi as versatile saprotrophs and plant mutualists.</title>
        <authorList>
            <person name="Martino E."/>
            <person name="Morin E."/>
            <person name="Grelet G.A."/>
            <person name="Kuo A."/>
            <person name="Kohler A."/>
            <person name="Daghino S."/>
            <person name="Barry K.W."/>
            <person name="Cichocki N."/>
            <person name="Clum A."/>
            <person name="Dockter R.B."/>
            <person name="Hainaut M."/>
            <person name="Kuo R.C."/>
            <person name="LaButti K."/>
            <person name="Lindahl B.D."/>
            <person name="Lindquist E.A."/>
            <person name="Lipzen A."/>
            <person name="Khouja H.R."/>
            <person name="Magnuson J."/>
            <person name="Murat C."/>
            <person name="Ohm R.A."/>
            <person name="Singer S.W."/>
            <person name="Spatafora J.W."/>
            <person name="Wang M."/>
            <person name="Veneault-Fourrey C."/>
            <person name="Henrissat B."/>
            <person name="Grigoriev I.V."/>
            <person name="Martin F.M."/>
            <person name="Perotto S."/>
        </authorList>
    </citation>
    <scope>NUCLEOTIDE SEQUENCE [LARGE SCALE GENOMIC DNA]</scope>
    <source>
        <strain evidence="3 4">ATCC 22711</strain>
    </source>
</reference>
<keyword evidence="4" id="KW-1185">Reference proteome</keyword>
<dbReference type="InterPro" id="IPR018613">
    <property type="entry name" value="Ccdc97-like"/>
</dbReference>
<feature type="domain" description="CCD97-like C-terminal" evidence="2">
    <location>
        <begin position="29"/>
        <end position="136"/>
    </location>
</feature>
<gene>
    <name evidence="3" type="ORF">M430DRAFT_15342</name>
</gene>
<accession>A0A2T3BFK9</accession>
<protein>
    <recommendedName>
        <fullName evidence="2">CCD97-like C-terminal domain-containing protein</fullName>
    </recommendedName>
</protein>
<dbReference type="AlphaFoldDB" id="A0A2T3BFK9"/>
<dbReference type="InParanoid" id="A0A2T3BFK9"/>
<dbReference type="OrthoDB" id="333176at2759"/>
<evidence type="ECO:0000256" key="1">
    <source>
        <dbReference type="SAM" id="MobiDB-lite"/>
    </source>
</evidence>
<evidence type="ECO:0000313" key="4">
    <source>
        <dbReference type="Proteomes" id="UP000241818"/>
    </source>
</evidence>
<organism evidence="3 4">
    <name type="scientific">Amorphotheca resinae ATCC 22711</name>
    <dbReference type="NCBI Taxonomy" id="857342"/>
    <lineage>
        <taxon>Eukaryota</taxon>
        <taxon>Fungi</taxon>
        <taxon>Dikarya</taxon>
        <taxon>Ascomycota</taxon>
        <taxon>Pezizomycotina</taxon>
        <taxon>Leotiomycetes</taxon>
        <taxon>Helotiales</taxon>
        <taxon>Amorphothecaceae</taxon>
        <taxon>Amorphotheca</taxon>
    </lineage>
</organism>
<sequence length="212" mass="24321">MPLIVEPEGEAKQDSPESLQRTARIRIKNRRKMYLDQHPSYFTSPDLELADPLLYDRCVRRFQSAAEREADGRSKGYSGVLEADLYRSEAKLAALKGENLDGEPAQSSSEASIPFVSYPRGQDGEVLPEDPDEVPKSKEEGFERWKYGMTIRFLNGEDPDFDYKKVDESDEWDIIESQEEEEKWFDDEEPEWVGEENPDVEVIGGETGIQDF</sequence>
<feature type="compositionally biased region" description="Acidic residues" evidence="1">
    <location>
        <begin position="177"/>
        <end position="199"/>
    </location>
</feature>
<feature type="region of interest" description="Disordered" evidence="1">
    <location>
        <begin position="1"/>
        <end position="20"/>
    </location>
</feature>
<evidence type="ECO:0000259" key="2">
    <source>
        <dbReference type="Pfam" id="PF09747"/>
    </source>
</evidence>
<dbReference type="GeneID" id="36571305"/>
<feature type="region of interest" description="Disordered" evidence="1">
    <location>
        <begin position="97"/>
        <end position="140"/>
    </location>
</feature>
<feature type="region of interest" description="Disordered" evidence="1">
    <location>
        <begin position="177"/>
        <end position="212"/>
    </location>
</feature>
<dbReference type="PANTHER" id="PTHR31840">
    <property type="entry name" value="COILED-COIL DOMAIN-CONTAINING PROTEIN 97"/>
    <property type="match status" value="1"/>
</dbReference>
<name>A0A2T3BFK9_AMORE</name>